<feature type="domain" description="N-acetyltransferase" evidence="3">
    <location>
        <begin position="4"/>
        <end position="162"/>
    </location>
</feature>
<dbReference type="PANTHER" id="PTHR43420">
    <property type="entry name" value="ACETYLTRANSFERASE"/>
    <property type="match status" value="1"/>
</dbReference>
<dbReference type="RefSeq" id="WP_284876022.1">
    <property type="nucleotide sequence ID" value="NZ_CP126970.1"/>
</dbReference>
<evidence type="ECO:0000259" key="3">
    <source>
        <dbReference type="PROSITE" id="PS51186"/>
    </source>
</evidence>
<reference evidence="4 5" key="1">
    <citation type="submission" date="2023-05" db="EMBL/GenBank/DDBJ databases">
        <title>Corynebacterium suedekumii sp. nov. and Corynebacterium breve sp. nov. isolated from raw cow's milk.</title>
        <authorList>
            <person name="Baer M.K."/>
            <person name="Mehl L."/>
            <person name="Hellmuth R."/>
            <person name="Marke G."/>
            <person name="Lipski A."/>
        </authorList>
    </citation>
    <scope>NUCLEOTIDE SEQUENCE [LARGE SCALE GENOMIC DNA]</scope>
    <source>
        <strain evidence="4 5">LM112</strain>
    </source>
</reference>
<dbReference type="Proteomes" id="UP001238805">
    <property type="component" value="Chromosome"/>
</dbReference>
<protein>
    <submittedName>
        <fullName evidence="4">N-acetyltransferase</fullName>
        <ecNumber evidence="4">2.3.1.-</ecNumber>
    </submittedName>
</protein>
<keyword evidence="2 4" id="KW-0012">Acyltransferase</keyword>
<evidence type="ECO:0000313" key="5">
    <source>
        <dbReference type="Proteomes" id="UP001238805"/>
    </source>
</evidence>
<evidence type="ECO:0000256" key="1">
    <source>
        <dbReference type="ARBA" id="ARBA00022679"/>
    </source>
</evidence>
<dbReference type="EMBL" id="CP126970">
    <property type="protein sequence ID" value="WIM71451.1"/>
    <property type="molecule type" value="Genomic_DNA"/>
</dbReference>
<accession>A0ABY8VR07</accession>
<sequence>MTDFTLRPATESDRTYLERLFYLTDVWGDDTRPPSAGFVDDLGVFVDAWSEDQGGVIAVSDQRVPAGGVWLRSGSDRRPPYGFVAEDVPELAIAVESAFGGHGLGRSLIDAALTLARRQGRRGLSLAVDDGNDRARHLYKKVGFEVVEARPELKVTAMVYWF</sequence>
<gene>
    <name evidence="4" type="ORF">QP029_06665</name>
</gene>
<name>A0ABY8VR07_9CORY</name>
<dbReference type="SUPFAM" id="SSF55729">
    <property type="entry name" value="Acyl-CoA N-acyltransferases (Nat)"/>
    <property type="match status" value="1"/>
</dbReference>
<organism evidence="4 5">
    <name type="scientific">Corynebacterium suedekumii</name>
    <dbReference type="NCBI Taxonomy" id="3049801"/>
    <lineage>
        <taxon>Bacteria</taxon>
        <taxon>Bacillati</taxon>
        <taxon>Actinomycetota</taxon>
        <taxon>Actinomycetes</taxon>
        <taxon>Mycobacteriales</taxon>
        <taxon>Corynebacteriaceae</taxon>
        <taxon>Corynebacterium</taxon>
    </lineage>
</organism>
<dbReference type="InterPro" id="IPR000182">
    <property type="entry name" value="GNAT_dom"/>
</dbReference>
<dbReference type="InterPro" id="IPR016181">
    <property type="entry name" value="Acyl_CoA_acyltransferase"/>
</dbReference>
<dbReference type="Gene3D" id="3.40.630.30">
    <property type="match status" value="1"/>
</dbReference>
<keyword evidence="5" id="KW-1185">Reference proteome</keyword>
<dbReference type="PANTHER" id="PTHR43420:SF47">
    <property type="entry name" value="N-ACETYLTRANSFERASE DOMAIN-CONTAINING PROTEIN"/>
    <property type="match status" value="1"/>
</dbReference>
<evidence type="ECO:0000256" key="2">
    <source>
        <dbReference type="ARBA" id="ARBA00023315"/>
    </source>
</evidence>
<proteinExistence type="predicted"/>
<dbReference type="PROSITE" id="PS51186">
    <property type="entry name" value="GNAT"/>
    <property type="match status" value="1"/>
</dbReference>
<dbReference type="InterPro" id="IPR050680">
    <property type="entry name" value="YpeA/RimI_acetyltransf"/>
</dbReference>
<dbReference type="CDD" id="cd04301">
    <property type="entry name" value="NAT_SF"/>
    <property type="match status" value="1"/>
</dbReference>
<dbReference type="Pfam" id="PF00583">
    <property type="entry name" value="Acetyltransf_1"/>
    <property type="match status" value="1"/>
</dbReference>
<dbReference type="GO" id="GO:0016746">
    <property type="term" value="F:acyltransferase activity"/>
    <property type="evidence" value="ECO:0007669"/>
    <property type="project" value="UniProtKB-KW"/>
</dbReference>
<keyword evidence="1 4" id="KW-0808">Transferase</keyword>
<dbReference type="EC" id="2.3.1.-" evidence="4"/>
<evidence type="ECO:0000313" key="4">
    <source>
        <dbReference type="EMBL" id="WIM71451.1"/>
    </source>
</evidence>